<evidence type="ECO:0000256" key="10">
    <source>
        <dbReference type="SAM" id="Phobius"/>
    </source>
</evidence>
<dbReference type="InterPro" id="IPR023229">
    <property type="entry name" value="T2SS_M_periplasmic_sf"/>
</dbReference>
<evidence type="ECO:0000256" key="5">
    <source>
        <dbReference type="ARBA" id="ARBA00022519"/>
    </source>
</evidence>
<name>A0A656HGP2_THINJ</name>
<comment type="similarity">
    <text evidence="2">Belongs to the GSP M family.</text>
</comment>
<gene>
    <name evidence="11" type="ORF">Thini_2656</name>
</gene>
<evidence type="ECO:0000256" key="4">
    <source>
        <dbReference type="ARBA" id="ARBA00022475"/>
    </source>
</evidence>
<dbReference type="GO" id="GO:0005886">
    <property type="term" value="C:plasma membrane"/>
    <property type="evidence" value="ECO:0007669"/>
    <property type="project" value="UniProtKB-SubCell"/>
</dbReference>
<evidence type="ECO:0000256" key="1">
    <source>
        <dbReference type="ARBA" id="ARBA00004377"/>
    </source>
</evidence>
<comment type="subcellular location">
    <subcellularLocation>
        <location evidence="1">Cell inner membrane</location>
        <topology evidence="1">Single-pass membrane protein</topology>
    </subcellularLocation>
</comment>
<dbReference type="OrthoDB" id="6120808at2"/>
<keyword evidence="6 10" id="KW-0812">Transmembrane</keyword>
<evidence type="ECO:0000256" key="7">
    <source>
        <dbReference type="ARBA" id="ARBA00022927"/>
    </source>
</evidence>
<keyword evidence="8 10" id="KW-1133">Transmembrane helix</keyword>
<proteinExistence type="inferred from homology"/>
<dbReference type="InterPro" id="IPR007690">
    <property type="entry name" value="T2SS_GspM"/>
</dbReference>
<evidence type="ECO:0000256" key="6">
    <source>
        <dbReference type="ARBA" id="ARBA00022692"/>
    </source>
</evidence>
<dbReference type="GO" id="GO:0015628">
    <property type="term" value="P:protein secretion by the type II secretion system"/>
    <property type="evidence" value="ECO:0007669"/>
    <property type="project" value="InterPro"/>
</dbReference>
<evidence type="ECO:0000256" key="8">
    <source>
        <dbReference type="ARBA" id="ARBA00022989"/>
    </source>
</evidence>
<evidence type="ECO:0000313" key="11">
    <source>
        <dbReference type="EMBL" id="EIJ35194.1"/>
    </source>
</evidence>
<dbReference type="Proteomes" id="UP000005317">
    <property type="component" value="Unassembled WGS sequence"/>
</dbReference>
<evidence type="ECO:0000313" key="12">
    <source>
        <dbReference type="Proteomes" id="UP000005317"/>
    </source>
</evidence>
<accession>A0A656HGP2</accession>
<evidence type="ECO:0000256" key="9">
    <source>
        <dbReference type="ARBA" id="ARBA00023136"/>
    </source>
</evidence>
<feature type="transmembrane region" description="Helical" evidence="10">
    <location>
        <begin position="15"/>
        <end position="33"/>
    </location>
</feature>
<organism evidence="11 12">
    <name type="scientific">Thiothrix nivea (strain ATCC 35100 / DSM 5205 / JP2)</name>
    <dbReference type="NCBI Taxonomy" id="870187"/>
    <lineage>
        <taxon>Bacteria</taxon>
        <taxon>Pseudomonadati</taxon>
        <taxon>Pseudomonadota</taxon>
        <taxon>Gammaproteobacteria</taxon>
        <taxon>Thiotrichales</taxon>
        <taxon>Thiotrichaceae</taxon>
        <taxon>Thiothrix</taxon>
    </lineage>
</organism>
<evidence type="ECO:0000256" key="2">
    <source>
        <dbReference type="ARBA" id="ARBA00010637"/>
    </source>
</evidence>
<keyword evidence="3" id="KW-0813">Transport</keyword>
<evidence type="ECO:0000256" key="3">
    <source>
        <dbReference type="ARBA" id="ARBA00022448"/>
    </source>
</evidence>
<keyword evidence="4" id="KW-1003">Cell membrane</keyword>
<protein>
    <submittedName>
        <fullName evidence="11">General secretion pathway M protein</fullName>
    </submittedName>
</protein>
<keyword evidence="9 10" id="KW-0472">Membrane</keyword>
<keyword evidence="7" id="KW-0653">Protein transport</keyword>
<reference evidence="12" key="1">
    <citation type="journal article" date="2011" name="Stand. Genomic Sci.">
        <title>Genome sequence of the filamentous, gliding Thiothrix nivea neotype strain (JP2(T)).</title>
        <authorList>
            <person name="Lapidus A."/>
            <person name="Nolan M."/>
            <person name="Lucas S."/>
            <person name="Glavina Del Rio T."/>
            <person name="Tice H."/>
            <person name="Cheng J.F."/>
            <person name="Tapia R."/>
            <person name="Han C."/>
            <person name="Goodwin L."/>
            <person name="Pitluck S."/>
            <person name="Liolios K."/>
            <person name="Pagani I."/>
            <person name="Ivanova N."/>
            <person name="Huntemann M."/>
            <person name="Mavromatis K."/>
            <person name="Mikhailova N."/>
            <person name="Pati A."/>
            <person name="Chen A."/>
            <person name="Palaniappan K."/>
            <person name="Land M."/>
            <person name="Brambilla E.M."/>
            <person name="Rohde M."/>
            <person name="Abt B."/>
            <person name="Verbarg S."/>
            <person name="Goker M."/>
            <person name="Bristow J."/>
            <person name="Eisen J.A."/>
            <person name="Markowitz V."/>
            <person name="Hugenholtz P."/>
            <person name="Kyrpides N.C."/>
            <person name="Klenk H.P."/>
            <person name="Woyke T."/>
        </authorList>
    </citation>
    <scope>NUCLEOTIDE SEQUENCE [LARGE SCALE GENOMIC DNA]</scope>
    <source>
        <strain evidence="12">ATCC 35100 / DSM 5205 / JP2</strain>
    </source>
</reference>
<sequence precursor="true">MKTWWQNLTPRERQLVMTGVILIGLTMLWLLVWKPLASYHRLLQQDLADAQAVNQEMQARRGEILSLRGGSTPAATGGSLHSIVIDTLKQYQLDGEGTTSEEKDKNSVSLKLEGKPFDALAQFLARMEMQYAALATRMDMKPADKPGTVDAQITLER</sequence>
<dbReference type="AlphaFoldDB" id="A0A656HGP2"/>
<keyword evidence="12" id="KW-1185">Reference proteome</keyword>
<dbReference type="Pfam" id="PF04612">
    <property type="entry name" value="T2SSM"/>
    <property type="match status" value="1"/>
</dbReference>
<dbReference type="GO" id="GO:0015627">
    <property type="term" value="C:type II protein secretion system complex"/>
    <property type="evidence" value="ECO:0007669"/>
    <property type="project" value="InterPro"/>
</dbReference>
<dbReference type="Gene3D" id="3.30.1360.100">
    <property type="entry name" value="General secretion pathway protein M, EpsM"/>
    <property type="match status" value="1"/>
</dbReference>
<dbReference type="EMBL" id="JH651384">
    <property type="protein sequence ID" value="EIJ35194.1"/>
    <property type="molecule type" value="Genomic_DNA"/>
</dbReference>
<dbReference type="SUPFAM" id="SSF103054">
    <property type="entry name" value="General secretion pathway protein M, EpsM"/>
    <property type="match status" value="1"/>
</dbReference>
<keyword evidence="5" id="KW-0997">Cell inner membrane</keyword>
<dbReference type="RefSeq" id="WP_002709103.1">
    <property type="nucleotide sequence ID" value="NZ_JH651384.1"/>
</dbReference>